<proteinExistence type="predicted"/>
<evidence type="ECO:0000313" key="4">
    <source>
        <dbReference type="EMBL" id="AEV80718.1"/>
    </source>
</evidence>
<dbReference type="Pfam" id="PF07654">
    <property type="entry name" value="C1-set"/>
    <property type="match status" value="1"/>
</dbReference>
<dbReference type="PANTHER" id="PTHR16675:SF235">
    <property type="entry name" value="SHKT DOMAIN-CONTAINING PROTEIN"/>
    <property type="match status" value="1"/>
</dbReference>
<evidence type="ECO:0000259" key="3">
    <source>
        <dbReference type="SMART" id="SM00407"/>
    </source>
</evidence>
<dbReference type="Proteomes" id="UP000113968">
    <property type="component" value="Segment"/>
</dbReference>
<evidence type="ECO:0000256" key="1">
    <source>
        <dbReference type="ARBA" id="ARBA00023180"/>
    </source>
</evidence>
<dbReference type="InterPro" id="IPR037055">
    <property type="entry name" value="MHC_I-like_Ag-recog_sf"/>
</dbReference>
<dbReference type="Gene3D" id="3.30.500.10">
    <property type="entry name" value="MHC class I-like antigen recognition-like"/>
    <property type="match status" value="1"/>
</dbReference>
<sequence length="407" mass="46133">MRPWSLIFATFSVVSCHILQHIFTVVYNETSTFANCTFVKSLNNVTFLRFSYGNTTEDPEPKFFDFNNTNNTFATVDYFSNNKSYDYNDSSFNFNFIFGDFDTKAVSLFNWTQNIPTSNLTMNMSYMDYETMGMNLHVSVFPKLIRQLLNYTHSLNVTNLTDVSTFQKLEYCVTNENNSFQEGYSAITLNTRSTAYTAANLTTWLATDNVSRLYVDSQDYNNTVAIARSVNTTYVDWIAMYVNASRWNVTPPACYIKLQNESSSTPTVRCTATGFYPPEISVVIYTKENGTIRAYNATGPGTLPNHDATFHHHVTSTITRTNHTAVHCNITHHEHTRTIGLYDDDSMNATAHATRSHVTSLVLAAVCVCVLAALALWILLRPLCRVLFFRLFSRYHGAHGVVELQST</sequence>
<evidence type="ECO:0000313" key="5">
    <source>
        <dbReference type="Proteomes" id="UP000113968"/>
    </source>
</evidence>
<dbReference type="PANTHER" id="PTHR16675">
    <property type="entry name" value="MHC CLASS I-RELATED"/>
    <property type="match status" value="1"/>
</dbReference>
<dbReference type="KEGG" id="vg:11464086"/>
<keyword evidence="1" id="KW-0325">Glycoprotein</keyword>
<reference evidence="4" key="1">
    <citation type="submission" date="2011-12" db="EMBL/GenBank/DDBJ databases">
        <title>Comparative genomics of primate cytomegaloviruses.</title>
        <authorList>
            <person name="Davison A.J."/>
            <person name="Holton M."/>
            <person name="Dolan A."/>
            <person name="Dargan D.J."/>
            <person name="Gatherer D."/>
            <person name="Hayward G.S."/>
        </authorList>
    </citation>
    <scope>NUCLEOTIDE SEQUENCE [LARGE SCALE GENOMIC DNA]</scope>
    <source>
        <strain evidence="4">S34E</strain>
    </source>
</reference>
<feature type="domain" description="Immunoglobulin C1-set" evidence="3">
    <location>
        <begin position="265"/>
        <end position="338"/>
    </location>
</feature>
<accession>G8XU87</accession>
<keyword evidence="2" id="KW-0472">Membrane</keyword>
<dbReference type="Gene3D" id="2.60.40.10">
    <property type="entry name" value="Immunoglobulins"/>
    <property type="match status" value="1"/>
</dbReference>
<evidence type="ECO:0000256" key="2">
    <source>
        <dbReference type="SAM" id="Phobius"/>
    </source>
</evidence>
<organism evidence="4 5">
    <name type="scientific">Aotine betaherpesvirus 1</name>
    <dbReference type="NCBI Taxonomy" id="50290"/>
    <lineage>
        <taxon>Viruses</taxon>
        <taxon>Duplodnaviria</taxon>
        <taxon>Heunggongvirae</taxon>
        <taxon>Peploviricota</taxon>
        <taxon>Herviviricetes</taxon>
        <taxon>Herpesvirales</taxon>
        <taxon>Orthoherpesviridae</taxon>
        <taxon>Betaherpesvirinae</taxon>
        <taxon>Cytomegalovirus</taxon>
        <taxon>Cytomegalovirus aotinebeta1</taxon>
    </lineage>
</organism>
<dbReference type="InterPro" id="IPR013783">
    <property type="entry name" value="Ig-like_fold"/>
</dbReference>
<keyword evidence="5" id="KW-1185">Reference proteome</keyword>
<keyword evidence="2" id="KW-1133">Transmembrane helix</keyword>
<dbReference type="SUPFAM" id="SSF48726">
    <property type="entry name" value="Immunoglobulin"/>
    <property type="match status" value="1"/>
</dbReference>
<protein>
    <submittedName>
        <fullName evidence="4">Membrane protein A13</fullName>
    </submittedName>
</protein>
<dbReference type="GeneID" id="11464086"/>
<name>G8XU87_9BETA</name>
<dbReference type="OrthoDB" id="16402at10239"/>
<dbReference type="InterPro" id="IPR003597">
    <property type="entry name" value="Ig_C1-set"/>
</dbReference>
<dbReference type="PROSITE" id="PS51257">
    <property type="entry name" value="PROKAR_LIPOPROTEIN"/>
    <property type="match status" value="1"/>
</dbReference>
<dbReference type="SMART" id="SM00407">
    <property type="entry name" value="IGc1"/>
    <property type="match status" value="1"/>
</dbReference>
<gene>
    <name evidence="4" type="primary">A13</name>
</gene>
<dbReference type="InterPro" id="IPR050208">
    <property type="entry name" value="MHC_class-I_related"/>
</dbReference>
<dbReference type="EMBL" id="FJ483970">
    <property type="protein sequence ID" value="AEV80718.1"/>
    <property type="molecule type" value="Genomic_DNA"/>
</dbReference>
<dbReference type="RefSeq" id="YP_004940038.1">
    <property type="nucleotide sequence ID" value="NC_016447.1"/>
</dbReference>
<feature type="transmembrane region" description="Helical" evidence="2">
    <location>
        <begin position="361"/>
        <end position="380"/>
    </location>
</feature>
<dbReference type="InterPro" id="IPR036179">
    <property type="entry name" value="Ig-like_dom_sf"/>
</dbReference>
<keyword evidence="2" id="KW-0812">Transmembrane</keyword>